<dbReference type="OrthoDB" id="4555797at2"/>
<accession>E9T0N5</accession>
<gene>
    <name evidence="1" type="ORF">HMPREF0724_12194</name>
</gene>
<protein>
    <submittedName>
        <fullName evidence="1">Uncharacterized protein</fullName>
    </submittedName>
</protein>
<dbReference type="RefSeq" id="WP_005515305.1">
    <property type="nucleotide sequence ID" value="NZ_CM001149.1"/>
</dbReference>
<dbReference type="EMBL" id="ADNW02000010">
    <property type="protein sequence ID" value="EGD23986.1"/>
    <property type="molecule type" value="Genomic_DNA"/>
</dbReference>
<dbReference type="Proteomes" id="UP000004245">
    <property type="component" value="Unassembled WGS sequence"/>
</dbReference>
<dbReference type="HOGENOM" id="CLU_969356_0_0_11"/>
<name>E9T0N5_RHOHA</name>
<keyword evidence="2" id="KW-1185">Reference proteome</keyword>
<dbReference type="AlphaFoldDB" id="E9T0N5"/>
<reference evidence="1" key="1">
    <citation type="submission" date="2011-01" db="EMBL/GenBank/DDBJ databases">
        <authorList>
            <person name="Muzny D."/>
            <person name="Qin X."/>
            <person name="Buhay C."/>
            <person name="Dugan-Rocha S."/>
            <person name="Ding Y."/>
            <person name="Chen G."/>
            <person name="Hawes A."/>
            <person name="Holder M."/>
            <person name="Jhangiani S."/>
            <person name="Johnson A."/>
            <person name="Khan Z."/>
            <person name="Li Z."/>
            <person name="Liu W."/>
            <person name="Liu X."/>
            <person name="Perez L."/>
            <person name="Shen H."/>
            <person name="Wang Q."/>
            <person name="Watt J."/>
            <person name="Xi L."/>
            <person name="Xin Y."/>
            <person name="Zhou J."/>
            <person name="Deng J."/>
            <person name="Jiang H."/>
            <person name="Liu Y."/>
            <person name="Qu J."/>
            <person name="Song X.-Z."/>
            <person name="Zhang L."/>
            <person name="Villasana D."/>
            <person name="Johnson A."/>
            <person name="Liu J."/>
            <person name="Liyanage D."/>
            <person name="Lorensuhewa L."/>
            <person name="Robinson T."/>
            <person name="Song A."/>
            <person name="Song B.-B."/>
            <person name="Dinh H."/>
            <person name="Thornton R."/>
            <person name="Coyle M."/>
            <person name="Francisco L."/>
            <person name="Jackson L."/>
            <person name="Javaid M."/>
            <person name="Korchina V."/>
            <person name="Kovar C."/>
            <person name="Mata R."/>
            <person name="Mathew T."/>
            <person name="Ngo R."/>
            <person name="Nguyen L."/>
            <person name="Nguyen N."/>
            <person name="Okwuonu G."/>
            <person name="Ongeri F."/>
            <person name="Pham C."/>
            <person name="Simmons D."/>
            <person name="Wilczek-Boney K."/>
            <person name="Hale W."/>
            <person name="Jakkamsetti A."/>
            <person name="Pham P."/>
            <person name="Ruth R."/>
            <person name="San Lucas F."/>
            <person name="Warren J."/>
            <person name="Zhang J."/>
            <person name="Zhao Z."/>
            <person name="Zhou C."/>
            <person name="Zhu D."/>
            <person name="Lee S."/>
            <person name="Bess C."/>
            <person name="Blankenburg K."/>
            <person name="Forbes L."/>
            <person name="Fu Q."/>
            <person name="Gubbala S."/>
            <person name="Hirani K."/>
            <person name="Jayaseelan J.C."/>
            <person name="Lara F."/>
            <person name="Munidasa M."/>
            <person name="Palculict T."/>
            <person name="Patil S."/>
            <person name="Pu L.-L."/>
            <person name="Saada N."/>
            <person name="Tang L."/>
            <person name="Weissenberger G."/>
            <person name="Zhu Y."/>
            <person name="Hemphill L."/>
            <person name="Shang Y."/>
            <person name="Youmans B."/>
            <person name="Ayvaz T."/>
            <person name="Ross M."/>
            <person name="Santibanez J."/>
            <person name="Aqrawi P."/>
            <person name="Gross S."/>
            <person name="Joshi V."/>
            <person name="Fowler G."/>
            <person name="Nazareth L."/>
            <person name="Reid J."/>
            <person name="Worley K."/>
            <person name="Petrosino J."/>
            <person name="Highlander S."/>
            <person name="Gibbs R."/>
        </authorList>
    </citation>
    <scope>NUCLEOTIDE SEQUENCE [LARGE SCALE GENOMIC DNA]</scope>
    <source>
        <strain evidence="1">ATCC 33707</strain>
    </source>
</reference>
<organism evidence="1 2">
    <name type="scientific">Prescottella equi ATCC 33707</name>
    <dbReference type="NCBI Taxonomy" id="525370"/>
    <lineage>
        <taxon>Bacteria</taxon>
        <taxon>Bacillati</taxon>
        <taxon>Actinomycetota</taxon>
        <taxon>Actinomycetes</taxon>
        <taxon>Mycobacteriales</taxon>
        <taxon>Nocardiaceae</taxon>
        <taxon>Prescottella</taxon>
    </lineage>
</organism>
<evidence type="ECO:0000313" key="2">
    <source>
        <dbReference type="Proteomes" id="UP000004245"/>
    </source>
</evidence>
<evidence type="ECO:0000313" key="1">
    <source>
        <dbReference type="EMBL" id="EGD23986.1"/>
    </source>
</evidence>
<comment type="caution">
    <text evidence="1">The sequence shown here is derived from an EMBL/GenBank/DDBJ whole genome shotgun (WGS) entry which is preliminary data.</text>
</comment>
<proteinExistence type="predicted"/>
<sequence>MSAPNGGVPAGGVSGGGGLAAHAKRTEAQWKASLYGQVNDRYNGVKLFGSDFSLLGNQVRAHNQLIETQGEQIADLEDFVGTGTTTPIWSSAGGYDLVSFPDSMMNRVRYFDGNAYALSEIPAFSQAKRTLDLAFVRGGRDTPTPLEVVRIITGADTGIFDIDAWYVGIYVYDKPNNRMQLLWNSGNLLNVLTGQRMRYHLSTNMTQSAANDQLLAVATLQIAPGLAQRPRGIGCVFQTGISEQAGTVPLARHAYINNVDALPMTIGMNSMNYDNSKIMWAAVGASS</sequence>